<name>A0ABV3PNG6_9HYPH</name>
<dbReference type="SUPFAM" id="SSF53850">
    <property type="entry name" value="Periplasmic binding protein-like II"/>
    <property type="match status" value="1"/>
</dbReference>
<evidence type="ECO:0000256" key="2">
    <source>
        <dbReference type="ARBA" id="ARBA00023015"/>
    </source>
</evidence>
<evidence type="ECO:0000313" key="7">
    <source>
        <dbReference type="Proteomes" id="UP001555786"/>
    </source>
</evidence>
<keyword evidence="4" id="KW-0804">Transcription</keyword>
<feature type="domain" description="HTH lysR-type" evidence="5">
    <location>
        <begin position="10"/>
        <end position="67"/>
    </location>
</feature>
<reference evidence="6 7" key="1">
    <citation type="submission" date="2024-07" db="EMBL/GenBank/DDBJ databases">
        <title>Description of Labrys sedimenti sp. nov., isolated from a diclofenac-degrading enrichment culture.</title>
        <authorList>
            <person name="Tancsics A."/>
            <person name="Csepanyi A."/>
        </authorList>
    </citation>
    <scope>NUCLEOTIDE SEQUENCE [LARGE SCALE GENOMIC DNA]</scope>
    <source>
        <strain evidence="6 7">LMG 23578</strain>
    </source>
</reference>
<dbReference type="InterPro" id="IPR058163">
    <property type="entry name" value="LysR-type_TF_proteobact-type"/>
</dbReference>
<evidence type="ECO:0000259" key="5">
    <source>
        <dbReference type="PROSITE" id="PS50931"/>
    </source>
</evidence>
<sequence length="297" mass="33136">MHDHFRTGRIDWEDVRFFAALARHGSLSATARTLRVNHATVSRRIAALEAAVQVKLFKRDPNGYQLTDAGRQALQAADTMESAAAALSRLEPETALTGLVRVTATPSLAESFVIPKLAALQRQHPLLELEINAERRPLSLRRHQSDIALRIGRPEKGELRARRAVSLAYRFYGTPAWREQIFAGASPRFIGFDEAGADFPEAQWLAAQFENAPMALRCNNITGQIVAARAGFGIALLPHFLAADDPDLVEIDLSRTPPLRELWLLTRHGAQPPQRIRVVADFLFDAIRQERLRFEGV</sequence>
<protein>
    <submittedName>
        <fullName evidence="6">LysR family transcriptional regulator</fullName>
    </submittedName>
</protein>
<accession>A0ABV3PNG6</accession>
<dbReference type="InterPro" id="IPR005119">
    <property type="entry name" value="LysR_subst-bd"/>
</dbReference>
<dbReference type="PROSITE" id="PS50931">
    <property type="entry name" value="HTH_LYSR"/>
    <property type="match status" value="1"/>
</dbReference>
<comment type="caution">
    <text evidence="6">The sequence shown here is derived from an EMBL/GenBank/DDBJ whole genome shotgun (WGS) entry which is preliminary data.</text>
</comment>
<dbReference type="InterPro" id="IPR036390">
    <property type="entry name" value="WH_DNA-bd_sf"/>
</dbReference>
<dbReference type="InterPro" id="IPR000847">
    <property type="entry name" value="LysR_HTH_N"/>
</dbReference>
<dbReference type="Pfam" id="PF00126">
    <property type="entry name" value="HTH_1"/>
    <property type="match status" value="1"/>
</dbReference>
<dbReference type="PANTHER" id="PTHR30537">
    <property type="entry name" value="HTH-TYPE TRANSCRIPTIONAL REGULATOR"/>
    <property type="match status" value="1"/>
</dbReference>
<evidence type="ECO:0000313" key="6">
    <source>
        <dbReference type="EMBL" id="MEW9307177.1"/>
    </source>
</evidence>
<dbReference type="Gene3D" id="3.40.190.290">
    <property type="match status" value="1"/>
</dbReference>
<dbReference type="Gene3D" id="1.10.10.10">
    <property type="entry name" value="Winged helix-like DNA-binding domain superfamily/Winged helix DNA-binding domain"/>
    <property type="match status" value="1"/>
</dbReference>
<evidence type="ECO:0000256" key="3">
    <source>
        <dbReference type="ARBA" id="ARBA00023125"/>
    </source>
</evidence>
<dbReference type="InterPro" id="IPR036388">
    <property type="entry name" value="WH-like_DNA-bd_sf"/>
</dbReference>
<proteinExistence type="inferred from homology"/>
<keyword evidence="2" id="KW-0805">Transcription regulation</keyword>
<comment type="similarity">
    <text evidence="1">Belongs to the LysR transcriptional regulatory family.</text>
</comment>
<dbReference type="SUPFAM" id="SSF46785">
    <property type="entry name" value="Winged helix' DNA-binding domain"/>
    <property type="match status" value="1"/>
</dbReference>
<dbReference type="Pfam" id="PF03466">
    <property type="entry name" value="LysR_substrate"/>
    <property type="match status" value="1"/>
</dbReference>
<evidence type="ECO:0000256" key="4">
    <source>
        <dbReference type="ARBA" id="ARBA00023163"/>
    </source>
</evidence>
<evidence type="ECO:0000256" key="1">
    <source>
        <dbReference type="ARBA" id="ARBA00009437"/>
    </source>
</evidence>
<keyword evidence="3" id="KW-0238">DNA-binding</keyword>
<gene>
    <name evidence="6" type="ORF">ABXS05_16615</name>
</gene>
<dbReference type="Proteomes" id="UP001555786">
    <property type="component" value="Unassembled WGS sequence"/>
</dbReference>
<dbReference type="EMBL" id="JBFNQD010000005">
    <property type="protein sequence ID" value="MEW9307177.1"/>
    <property type="molecule type" value="Genomic_DNA"/>
</dbReference>
<dbReference type="RefSeq" id="WP_367624698.1">
    <property type="nucleotide sequence ID" value="NZ_JBFNQD010000005.1"/>
</dbReference>
<dbReference type="PANTHER" id="PTHR30537:SF3">
    <property type="entry name" value="TRANSCRIPTIONAL REGULATORY PROTEIN"/>
    <property type="match status" value="1"/>
</dbReference>
<keyword evidence="7" id="KW-1185">Reference proteome</keyword>
<organism evidence="6 7">
    <name type="scientific">Labrys neptuniae</name>
    <dbReference type="NCBI Taxonomy" id="376174"/>
    <lineage>
        <taxon>Bacteria</taxon>
        <taxon>Pseudomonadati</taxon>
        <taxon>Pseudomonadota</taxon>
        <taxon>Alphaproteobacteria</taxon>
        <taxon>Hyphomicrobiales</taxon>
        <taxon>Xanthobacteraceae</taxon>
        <taxon>Labrys</taxon>
    </lineage>
</organism>